<dbReference type="InterPro" id="IPR036779">
    <property type="entry name" value="LysM_dom_sf"/>
</dbReference>
<dbReference type="Gene3D" id="3.10.350.10">
    <property type="entry name" value="LysM domain"/>
    <property type="match status" value="1"/>
</dbReference>
<accession>A0A515D6H0</accession>
<dbReference type="OrthoDB" id="9765158at2"/>
<evidence type="ECO:0000256" key="1">
    <source>
        <dbReference type="SAM" id="SignalP"/>
    </source>
</evidence>
<feature type="signal peptide" evidence="1">
    <location>
        <begin position="1"/>
        <end position="42"/>
    </location>
</feature>
<dbReference type="SMART" id="SM00257">
    <property type="entry name" value="LysM"/>
    <property type="match status" value="1"/>
</dbReference>
<organism evidence="3 4">
    <name type="scientific">Rhodoferax sediminis</name>
    <dbReference type="NCBI Taxonomy" id="2509614"/>
    <lineage>
        <taxon>Bacteria</taxon>
        <taxon>Pseudomonadati</taxon>
        <taxon>Pseudomonadota</taxon>
        <taxon>Betaproteobacteria</taxon>
        <taxon>Burkholderiales</taxon>
        <taxon>Comamonadaceae</taxon>
        <taxon>Rhodoferax</taxon>
    </lineage>
</organism>
<reference evidence="3 4" key="1">
    <citation type="submission" date="2019-01" db="EMBL/GenBank/DDBJ databases">
        <title>Genomic insights into a novel species Rhodoferax sp.</title>
        <authorList>
            <person name="Jin L."/>
        </authorList>
    </citation>
    <scope>NUCLEOTIDE SEQUENCE [LARGE SCALE GENOMIC DNA]</scope>
    <source>
        <strain evidence="3 4">CHu59-6-5</strain>
    </source>
</reference>
<dbReference type="PROSITE" id="PS51782">
    <property type="entry name" value="LYSM"/>
    <property type="match status" value="1"/>
</dbReference>
<dbReference type="AlphaFoldDB" id="A0A515D6H0"/>
<dbReference type="Proteomes" id="UP000316798">
    <property type="component" value="Chromosome"/>
</dbReference>
<evidence type="ECO:0000313" key="3">
    <source>
        <dbReference type="EMBL" id="QDL35994.1"/>
    </source>
</evidence>
<sequence>MQKNMKHMMAGTNTATTTLTVRTPLLALTALASLWLAAPAQAQTQNYPVTPAQRATAQQVAQAGVPIGELAPNAPDSYTVKRGDTLWAISGLYLKRPWRWPELWGMNLQEIRNPNLIYPGQNLYLDKSNGRARLRTGPAGRGSAMDTVRLSPHTRYETLAGNALPTLRSDLIEPFLAEPIIVDENGLAHAPRIVATQENRVLLTRGDRAYARGDASAPLKDDPGKASEFRVFRNATPLKDPDTGTVLGYEAQYLGKARLVRGESTSTDDGVDGKSQAEIVPATIDIVSAKEEIRVGDRLLPEPPRQFLSYTPHAPQGEVKGRIVSVYGSAVVNAAQNQVVVINRGTSDGIESGDVLAIVKDGQRLVDPTDPARAHIKLPDERNGLLMVFRPFEKLSYALILEITDGVKVGDRVVNPR</sequence>
<evidence type="ECO:0000259" key="2">
    <source>
        <dbReference type="PROSITE" id="PS51782"/>
    </source>
</evidence>
<proteinExistence type="predicted"/>
<gene>
    <name evidence="3" type="ORF">EUB48_00805</name>
</gene>
<name>A0A515D6H0_9BURK</name>
<dbReference type="InterPro" id="IPR052196">
    <property type="entry name" value="Bact_Kbp"/>
</dbReference>
<dbReference type="InterPro" id="IPR018392">
    <property type="entry name" value="LysM"/>
</dbReference>
<dbReference type="CDD" id="cd00118">
    <property type="entry name" value="LysM"/>
    <property type="match status" value="1"/>
</dbReference>
<keyword evidence="4" id="KW-1185">Reference proteome</keyword>
<dbReference type="KEGG" id="rhf:EUB48_00805"/>
<keyword evidence="1" id="KW-0732">Signal</keyword>
<protein>
    <submittedName>
        <fullName evidence="3">LysM domain-containing protein</fullName>
    </submittedName>
</protein>
<feature type="domain" description="LysM" evidence="2">
    <location>
        <begin position="76"/>
        <end position="125"/>
    </location>
</feature>
<dbReference type="PANTHER" id="PTHR34700:SF4">
    <property type="entry name" value="PHAGE-LIKE ELEMENT PBSX PROTEIN XKDP"/>
    <property type="match status" value="1"/>
</dbReference>
<dbReference type="PANTHER" id="PTHR34700">
    <property type="entry name" value="POTASSIUM BINDING PROTEIN KBP"/>
    <property type="match status" value="1"/>
</dbReference>
<feature type="chain" id="PRO_5021839134" evidence="1">
    <location>
        <begin position="43"/>
        <end position="417"/>
    </location>
</feature>
<dbReference type="EMBL" id="CP035503">
    <property type="protein sequence ID" value="QDL35994.1"/>
    <property type="molecule type" value="Genomic_DNA"/>
</dbReference>
<evidence type="ECO:0000313" key="4">
    <source>
        <dbReference type="Proteomes" id="UP000316798"/>
    </source>
</evidence>
<dbReference type="Pfam" id="PF01476">
    <property type="entry name" value="LysM"/>
    <property type="match status" value="1"/>
</dbReference>
<dbReference type="SUPFAM" id="SSF54106">
    <property type="entry name" value="LysM domain"/>
    <property type="match status" value="1"/>
</dbReference>